<organism evidence="1 2">
    <name type="scientific">Pontibacter locisalis</name>
    <dbReference type="NCBI Taxonomy" id="1719035"/>
    <lineage>
        <taxon>Bacteria</taxon>
        <taxon>Pseudomonadati</taxon>
        <taxon>Bacteroidota</taxon>
        <taxon>Cytophagia</taxon>
        <taxon>Cytophagales</taxon>
        <taxon>Hymenobacteraceae</taxon>
        <taxon>Pontibacter</taxon>
    </lineage>
</organism>
<proteinExistence type="predicted"/>
<gene>
    <name evidence="1" type="ORF">ACFSRY_16895</name>
</gene>
<dbReference type="Proteomes" id="UP001597544">
    <property type="component" value="Unassembled WGS sequence"/>
</dbReference>
<dbReference type="EMBL" id="JBHULU010000021">
    <property type="protein sequence ID" value="MFD2515553.1"/>
    <property type="molecule type" value="Genomic_DNA"/>
</dbReference>
<accession>A0ABW5IRG7</accession>
<comment type="caution">
    <text evidence="1">The sequence shown here is derived from an EMBL/GenBank/DDBJ whole genome shotgun (WGS) entry which is preliminary data.</text>
</comment>
<sequence length="242" mass="27555">MNKITTILLLFVALNSFGQGVRIDTLKVLLSPSFVDIQSESNNYPIVRTGDSRTDLLINNDIKNKLTHNEYPEASMDSTIANWAAEGIVYLDFQVTYNKQGILSLNISAEGCGAYCTSWTEYLNYSTLTGKALYLGDVVDTKGGFKELVLKQKKAQYEKQRKELKKMLLDKESGLDSATYDWALEHYNDCETSSELTRFALHQNHLEIVESCYLPNAIKNLTPVFELKYQYSDIKKYLKIKN</sequence>
<dbReference type="RefSeq" id="WP_377510513.1">
    <property type="nucleotide sequence ID" value="NZ_JBHULU010000021.1"/>
</dbReference>
<keyword evidence="2" id="KW-1185">Reference proteome</keyword>
<reference evidence="2" key="1">
    <citation type="journal article" date="2019" name="Int. J. Syst. Evol. Microbiol.">
        <title>The Global Catalogue of Microorganisms (GCM) 10K type strain sequencing project: providing services to taxonomists for standard genome sequencing and annotation.</title>
        <authorList>
            <consortium name="The Broad Institute Genomics Platform"/>
            <consortium name="The Broad Institute Genome Sequencing Center for Infectious Disease"/>
            <person name="Wu L."/>
            <person name="Ma J."/>
        </authorList>
    </citation>
    <scope>NUCLEOTIDE SEQUENCE [LARGE SCALE GENOMIC DNA]</scope>
    <source>
        <strain evidence="2">KCTC 42498</strain>
    </source>
</reference>
<evidence type="ECO:0008006" key="3">
    <source>
        <dbReference type="Google" id="ProtNLM"/>
    </source>
</evidence>
<evidence type="ECO:0000313" key="2">
    <source>
        <dbReference type="Proteomes" id="UP001597544"/>
    </source>
</evidence>
<protein>
    <recommendedName>
        <fullName evidence="3">DUF4163 domain-containing protein</fullName>
    </recommendedName>
</protein>
<name>A0ABW5IRG7_9BACT</name>
<evidence type="ECO:0000313" key="1">
    <source>
        <dbReference type="EMBL" id="MFD2515553.1"/>
    </source>
</evidence>